<dbReference type="EMBL" id="CP009571">
    <property type="protein sequence ID" value="AIT07613.1"/>
    <property type="molecule type" value="Genomic_DNA"/>
</dbReference>
<keyword evidence="4" id="KW-1185">Reference proteome</keyword>
<dbReference type="HOGENOM" id="CLU_162062_0_0_5"/>
<protein>
    <submittedName>
        <fullName evidence="3">Uncharacterized protein</fullName>
    </submittedName>
</protein>
<feature type="region of interest" description="Disordered" evidence="1">
    <location>
        <begin position="88"/>
        <end position="109"/>
    </location>
</feature>
<dbReference type="AlphaFoldDB" id="A0A097EJ83"/>
<organism evidence="3 4">
    <name type="scientific">Sphingomonas taxi</name>
    <dbReference type="NCBI Taxonomy" id="1549858"/>
    <lineage>
        <taxon>Bacteria</taxon>
        <taxon>Pseudomonadati</taxon>
        <taxon>Pseudomonadota</taxon>
        <taxon>Alphaproteobacteria</taxon>
        <taxon>Sphingomonadales</taxon>
        <taxon>Sphingomonadaceae</taxon>
        <taxon>Sphingomonas</taxon>
    </lineage>
</organism>
<evidence type="ECO:0000313" key="4">
    <source>
        <dbReference type="Proteomes" id="UP000033200"/>
    </source>
</evidence>
<dbReference type="KEGG" id="stax:MC45_15960"/>
<dbReference type="eggNOG" id="ENOG5031BCN">
    <property type="taxonomic scope" value="Bacteria"/>
</dbReference>
<feature type="signal peptide" evidence="2">
    <location>
        <begin position="1"/>
        <end position="24"/>
    </location>
</feature>
<evidence type="ECO:0000256" key="2">
    <source>
        <dbReference type="SAM" id="SignalP"/>
    </source>
</evidence>
<dbReference type="STRING" id="1549858.MC45_15960"/>
<accession>A0A097EJ83</accession>
<feature type="chain" id="PRO_5001934233" evidence="2">
    <location>
        <begin position="25"/>
        <end position="109"/>
    </location>
</feature>
<feature type="region of interest" description="Disordered" evidence="1">
    <location>
        <begin position="28"/>
        <end position="54"/>
    </location>
</feature>
<evidence type="ECO:0000256" key="1">
    <source>
        <dbReference type="SAM" id="MobiDB-lite"/>
    </source>
</evidence>
<sequence length="109" mass="11417">MRKLVPLLACLMLVLTAWAGMAHAAEAGGVEMSRTETAAHAPGDGDEVPADANKAYPHHHASCHEHHVDTPVVGTMIGRTLVASTMPPAVRSRALSGHDTEASLRPPQA</sequence>
<name>A0A097EJ83_9SPHN</name>
<keyword evidence="2" id="KW-0732">Signal</keyword>
<gene>
    <name evidence="3" type="ORF">MC45_15960</name>
</gene>
<proteinExistence type="predicted"/>
<dbReference type="Proteomes" id="UP000033200">
    <property type="component" value="Chromosome"/>
</dbReference>
<evidence type="ECO:0000313" key="3">
    <source>
        <dbReference type="EMBL" id="AIT07613.1"/>
    </source>
</evidence>
<dbReference type="RefSeq" id="WP_038665263.1">
    <property type="nucleotide sequence ID" value="NZ_CP009571.1"/>
</dbReference>
<reference evidence="3 4" key="1">
    <citation type="submission" date="2014-09" db="EMBL/GenBank/DDBJ databases">
        <title>Using Illumina technology Improving SMRT sequencing Genome Assembly by RASTools.</title>
        <authorList>
            <person name="Zhou Y."/>
            <person name="Ma T."/>
            <person name="Liu T."/>
        </authorList>
    </citation>
    <scope>NUCLEOTIDE SEQUENCE [LARGE SCALE GENOMIC DNA]</scope>
    <source>
        <strain evidence="3 4">ATCC 55669</strain>
    </source>
</reference>